<sequence>MGKAMRVALASLPAAMLVVGLAAGCSRNGAAPAAASPVPVTPSPAASAGPPVSPSPSATGPAVTAAEAARVTREILAADDVLRVAGGERDALLQTRDGQRSIISAQFRSTGLAPRRFTWGEPKLLVPRLVRPPLWFAAVAERRDRGGGHPRTAVLVFMKESDTALWQLSFASLLYPGVSLPEVARDAEGYATALSTRDSTTAISPHLMAPLHATIAEEGPGGFAAGLIAAGPQTTGYFAEVQKITPDAKRRGFLYDSLFAATTFPIYALRTADGGALILYSLTRKTLTQAKTDNAFGLVPVPKDVRWAVKRPVVRSRLSVEQTQQYISHVRRKGAAEPARIIAFDGAPTRVSGD</sequence>
<dbReference type="Proteomes" id="UP000655287">
    <property type="component" value="Unassembled WGS sequence"/>
</dbReference>
<dbReference type="EMBL" id="BOOU01000004">
    <property type="protein sequence ID" value="GII75349.1"/>
    <property type="molecule type" value="Genomic_DNA"/>
</dbReference>
<feature type="signal peptide" evidence="2">
    <location>
        <begin position="1"/>
        <end position="30"/>
    </location>
</feature>
<keyword evidence="2" id="KW-0732">Signal</keyword>
<evidence type="ECO:0000256" key="1">
    <source>
        <dbReference type="SAM" id="MobiDB-lite"/>
    </source>
</evidence>
<evidence type="ECO:0000256" key="2">
    <source>
        <dbReference type="SAM" id="SignalP"/>
    </source>
</evidence>
<accession>A0A919QWF2</accession>
<dbReference type="RefSeq" id="WP_203982019.1">
    <property type="nucleotide sequence ID" value="NZ_BOOU01000004.1"/>
</dbReference>
<feature type="domain" description="DUF8094" evidence="3">
    <location>
        <begin position="61"/>
        <end position="350"/>
    </location>
</feature>
<protein>
    <recommendedName>
        <fullName evidence="3">DUF8094 domain-containing protein</fullName>
    </recommendedName>
</protein>
<dbReference type="Pfam" id="PF26366">
    <property type="entry name" value="DUF8094"/>
    <property type="match status" value="1"/>
</dbReference>
<reference evidence="4" key="1">
    <citation type="submission" date="2021-01" db="EMBL/GenBank/DDBJ databases">
        <title>Whole genome shotgun sequence of Sphaerisporangium rufum NBRC 109079.</title>
        <authorList>
            <person name="Komaki H."/>
            <person name="Tamura T."/>
        </authorList>
    </citation>
    <scope>NUCLEOTIDE SEQUENCE</scope>
    <source>
        <strain evidence="4">NBRC 109079</strain>
    </source>
</reference>
<dbReference type="PROSITE" id="PS51257">
    <property type="entry name" value="PROKAR_LIPOPROTEIN"/>
    <property type="match status" value="1"/>
</dbReference>
<evidence type="ECO:0000313" key="5">
    <source>
        <dbReference type="Proteomes" id="UP000655287"/>
    </source>
</evidence>
<evidence type="ECO:0000259" key="3">
    <source>
        <dbReference type="Pfam" id="PF26366"/>
    </source>
</evidence>
<feature type="chain" id="PRO_5038372983" description="DUF8094 domain-containing protein" evidence="2">
    <location>
        <begin position="31"/>
        <end position="354"/>
    </location>
</feature>
<comment type="caution">
    <text evidence="4">The sequence shown here is derived from an EMBL/GenBank/DDBJ whole genome shotgun (WGS) entry which is preliminary data.</text>
</comment>
<evidence type="ECO:0000313" key="4">
    <source>
        <dbReference type="EMBL" id="GII75349.1"/>
    </source>
</evidence>
<name>A0A919QWF2_9ACTN</name>
<dbReference type="AlphaFoldDB" id="A0A919QWF2"/>
<dbReference type="InterPro" id="IPR058407">
    <property type="entry name" value="DUF8094"/>
</dbReference>
<organism evidence="4 5">
    <name type="scientific">Sphaerisporangium rufum</name>
    <dbReference type="NCBI Taxonomy" id="1381558"/>
    <lineage>
        <taxon>Bacteria</taxon>
        <taxon>Bacillati</taxon>
        <taxon>Actinomycetota</taxon>
        <taxon>Actinomycetes</taxon>
        <taxon>Streptosporangiales</taxon>
        <taxon>Streptosporangiaceae</taxon>
        <taxon>Sphaerisporangium</taxon>
    </lineage>
</organism>
<keyword evidence="5" id="KW-1185">Reference proteome</keyword>
<proteinExistence type="predicted"/>
<gene>
    <name evidence="4" type="ORF">Sru01_03310</name>
</gene>
<feature type="region of interest" description="Disordered" evidence="1">
    <location>
        <begin position="31"/>
        <end position="61"/>
    </location>
</feature>